<dbReference type="PRINTS" id="PR00080">
    <property type="entry name" value="SDRFAMILY"/>
</dbReference>
<accession>A0A420WSF6</accession>
<dbReference type="InterPro" id="IPR050259">
    <property type="entry name" value="SDR"/>
</dbReference>
<organism evidence="5 6">
    <name type="scientific">Kushneria sinocarnis</name>
    <dbReference type="NCBI Taxonomy" id="595502"/>
    <lineage>
        <taxon>Bacteria</taxon>
        <taxon>Pseudomonadati</taxon>
        <taxon>Pseudomonadota</taxon>
        <taxon>Gammaproteobacteria</taxon>
        <taxon>Oceanospirillales</taxon>
        <taxon>Halomonadaceae</taxon>
        <taxon>Kushneria</taxon>
    </lineage>
</organism>
<comment type="caution">
    <text evidence="5">The sequence shown here is derived from an EMBL/GenBank/DDBJ whole genome shotgun (WGS) entry which is preliminary data.</text>
</comment>
<dbReference type="Pfam" id="PF00106">
    <property type="entry name" value="adh_short"/>
    <property type="match status" value="1"/>
</dbReference>
<keyword evidence="6" id="KW-1185">Reference proteome</keyword>
<dbReference type="InterPro" id="IPR020904">
    <property type="entry name" value="Sc_DH/Rdtase_CS"/>
</dbReference>
<sequence>MDDLTGRIALVTGGSRGIGHETAVALARAGCDVAINFLHSDEAAEAVVNEIEAQGRRALAVRADVAVGEEVNRLVDEVEAQLGGVDILVNNAGINPIYPLDEIDEARWQETLQVNLTSAFLASQRVIPGMRDRGWGRVIMMSSIAAQFGGVIGPHYAASKAGMLGLMRSYAGQLADQGVTANAIAPALIETDMIRDNPNITPELLPVKRFGRCDEVAETVLLMARNGYINGQTFNLNGGWVMS</sequence>
<dbReference type="Gene3D" id="3.40.50.720">
    <property type="entry name" value="NAD(P)-binding Rossmann-like Domain"/>
    <property type="match status" value="1"/>
</dbReference>
<feature type="domain" description="Ketoreductase" evidence="4">
    <location>
        <begin position="7"/>
        <end position="187"/>
    </location>
</feature>
<evidence type="ECO:0000313" key="5">
    <source>
        <dbReference type="EMBL" id="RKQ95700.1"/>
    </source>
</evidence>
<dbReference type="FunFam" id="3.40.50.720:FF:000173">
    <property type="entry name" value="3-oxoacyl-[acyl-carrier protein] reductase"/>
    <property type="match status" value="1"/>
</dbReference>
<dbReference type="PROSITE" id="PS00061">
    <property type="entry name" value="ADH_SHORT"/>
    <property type="match status" value="1"/>
</dbReference>
<dbReference type="SUPFAM" id="SSF51735">
    <property type="entry name" value="NAD(P)-binding Rossmann-fold domains"/>
    <property type="match status" value="1"/>
</dbReference>
<dbReference type="PRINTS" id="PR00081">
    <property type="entry name" value="GDHRDH"/>
</dbReference>
<dbReference type="GO" id="GO:0016491">
    <property type="term" value="F:oxidoreductase activity"/>
    <property type="evidence" value="ECO:0007669"/>
    <property type="project" value="UniProtKB-KW"/>
</dbReference>
<comment type="similarity">
    <text evidence="1 3">Belongs to the short-chain dehydrogenases/reductases (SDR) family.</text>
</comment>
<dbReference type="AlphaFoldDB" id="A0A420WSF6"/>
<dbReference type="InterPro" id="IPR057326">
    <property type="entry name" value="KR_dom"/>
</dbReference>
<dbReference type="Proteomes" id="UP000281975">
    <property type="component" value="Unassembled WGS sequence"/>
</dbReference>
<reference evidence="5 6" key="1">
    <citation type="submission" date="2018-10" db="EMBL/GenBank/DDBJ databases">
        <title>Genomic Encyclopedia of Type Strains, Phase IV (KMG-IV): sequencing the most valuable type-strain genomes for metagenomic binning, comparative biology and taxonomic classification.</title>
        <authorList>
            <person name="Goeker M."/>
        </authorList>
    </citation>
    <scope>NUCLEOTIDE SEQUENCE [LARGE SCALE GENOMIC DNA]</scope>
    <source>
        <strain evidence="5 6">DSM 23229</strain>
    </source>
</reference>
<evidence type="ECO:0000313" key="6">
    <source>
        <dbReference type="Proteomes" id="UP000281975"/>
    </source>
</evidence>
<evidence type="ECO:0000259" key="4">
    <source>
        <dbReference type="SMART" id="SM00822"/>
    </source>
</evidence>
<dbReference type="InterPro" id="IPR036291">
    <property type="entry name" value="NAD(P)-bd_dom_sf"/>
</dbReference>
<keyword evidence="2" id="KW-0560">Oxidoreductase</keyword>
<dbReference type="GO" id="GO:0032787">
    <property type="term" value="P:monocarboxylic acid metabolic process"/>
    <property type="evidence" value="ECO:0007669"/>
    <property type="project" value="UniProtKB-ARBA"/>
</dbReference>
<dbReference type="SMART" id="SM00822">
    <property type="entry name" value="PKS_KR"/>
    <property type="match status" value="1"/>
</dbReference>
<dbReference type="OrthoDB" id="9803333at2"/>
<dbReference type="EMBL" id="RBIN01000012">
    <property type="protein sequence ID" value="RKQ95700.1"/>
    <property type="molecule type" value="Genomic_DNA"/>
</dbReference>
<evidence type="ECO:0000256" key="1">
    <source>
        <dbReference type="ARBA" id="ARBA00006484"/>
    </source>
</evidence>
<dbReference type="RefSeq" id="WP_121174090.1">
    <property type="nucleotide sequence ID" value="NZ_RBIN01000012.1"/>
</dbReference>
<protein>
    <submittedName>
        <fullName evidence="5">3-oxoacyl-[acyl-carrier protein] reductase</fullName>
    </submittedName>
</protein>
<gene>
    <name evidence="5" type="ORF">C7446_3214</name>
</gene>
<name>A0A420WSF6_9GAMM</name>
<dbReference type="InterPro" id="IPR002347">
    <property type="entry name" value="SDR_fam"/>
</dbReference>
<evidence type="ECO:0000256" key="3">
    <source>
        <dbReference type="RuleBase" id="RU000363"/>
    </source>
</evidence>
<proteinExistence type="inferred from homology"/>
<evidence type="ECO:0000256" key="2">
    <source>
        <dbReference type="ARBA" id="ARBA00023002"/>
    </source>
</evidence>
<dbReference type="PANTHER" id="PTHR42879:SF2">
    <property type="entry name" value="3-OXOACYL-[ACYL-CARRIER-PROTEIN] REDUCTASE FABG"/>
    <property type="match status" value="1"/>
</dbReference>
<dbReference type="PANTHER" id="PTHR42879">
    <property type="entry name" value="3-OXOACYL-(ACYL-CARRIER-PROTEIN) REDUCTASE"/>
    <property type="match status" value="1"/>
</dbReference>